<organism evidence="2 3">
    <name type="scientific">Liquorilactobacillus sucicola DSM 21376 = JCM 15457</name>
    <dbReference type="NCBI Taxonomy" id="1423806"/>
    <lineage>
        <taxon>Bacteria</taxon>
        <taxon>Bacillati</taxon>
        <taxon>Bacillota</taxon>
        <taxon>Bacilli</taxon>
        <taxon>Lactobacillales</taxon>
        <taxon>Lactobacillaceae</taxon>
        <taxon>Liquorilactobacillus</taxon>
    </lineage>
</organism>
<dbReference type="PANTHER" id="PTHR47129:SF1">
    <property type="entry name" value="NMRA-LIKE DOMAIN-CONTAINING PROTEIN"/>
    <property type="match status" value="1"/>
</dbReference>
<dbReference type="EMBL" id="AYZF01000002">
    <property type="protein sequence ID" value="KRN07681.1"/>
    <property type="molecule type" value="Genomic_DNA"/>
</dbReference>
<dbReference type="PANTHER" id="PTHR47129">
    <property type="entry name" value="QUINONE OXIDOREDUCTASE 2"/>
    <property type="match status" value="1"/>
</dbReference>
<gene>
    <name evidence="2" type="ORF">FD15_GL000977</name>
</gene>
<dbReference type="InterPro" id="IPR052718">
    <property type="entry name" value="NmrA-type_oxidoreductase"/>
</dbReference>
<comment type="caution">
    <text evidence="2">The sequence shown here is derived from an EMBL/GenBank/DDBJ whole genome shotgun (WGS) entry which is preliminary data.</text>
</comment>
<dbReference type="InterPro" id="IPR016040">
    <property type="entry name" value="NAD(P)-bd_dom"/>
</dbReference>
<keyword evidence="3" id="KW-1185">Reference proteome</keyword>
<sequence length="285" mass="31289">MKYAITGATGKFGRNAILDLLKLVKKDEVVALARNTKKAADILPQGIEIREADYTNEEGLERAFAGIDRLLFISSIPGGEYSREKQHLNVVNAARKAGISFIAYTSFPHADQAQSPLSADHKATEKAISESGIRHSFLRNNWYLENQLDLIQGALAGNPVVYSAQNGHVGWALEREYAEGAVKVLVSNEPKEVYEFAGQPITYADLATVLAEISSKKFEVSAVTDDEYKRLLETQGTPAPIIDVIIMIQNLIKNDELAKGSRDLEEVLGHKLVPLKEAIEEAVGK</sequence>
<dbReference type="STRING" id="1423806.FD15_GL000977"/>
<evidence type="ECO:0000313" key="3">
    <source>
        <dbReference type="Proteomes" id="UP000050961"/>
    </source>
</evidence>
<dbReference type="SUPFAM" id="SSF51735">
    <property type="entry name" value="NAD(P)-binding Rossmann-fold domains"/>
    <property type="match status" value="1"/>
</dbReference>
<accession>A0A023CXT0</accession>
<name>A0A023CXT0_9LACO</name>
<dbReference type="eggNOG" id="COG0702">
    <property type="taxonomic scope" value="Bacteria"/>
</dbReference>
<dbReference type="InterPro" id="IPR036291">
    <property type="entry name" value="NAD(P)-bd_dom_sf"/>
</dbReference>
<dbReference type="Gene3D" id="3.90.25.10">
    <property type="entry name" value="UDP-galactose 4-epimerase, domain 1"/>
    <property type="match status" value="1"/>
</dbReference>
<dbReference type="PATRIC" id="fig|1423806.3.peg.994"/>
<dbReference type="OrthoDB" id="152510at2"/>
<reference evidence="2 3" key="1">
    <citation type="journal article" date="2015" name="Genome Announc.">
        <title>Expanding the biotechnology potential of lactobacilli through comparative genomics of 213 strains and associated genera.</title>
        <authorList>
            <person name="Sun Z."/>
            <person name="Harris H.M."/>
            <person name="McCann A."/>
            <person name="Guo C."/>
            <person name="Argimon S."/>
            <person name="Zhang W."/>
            <person name="Yang X."/>
            <person name="Jeffery I.B."/>
            <person name="Cooney J.C."/>
            <person name="Kagawa T.F."/>
            <person name="Liu W."/>
            <person name="Song Y."/>
            <person name="Salvetti E."/>
            <person name="Wrobel A."/>
            <person name="Rasinkangas P."/>
            <person name="Parkhill J."/>
            <person name="Rea M.C."/>
            <person name="O'Sullivan O."/>
            <person name="Ritari J."/>
            <person name="Douillard F.P."/>
            <person name="Paul Ross R."/>
            <person name="Yang R."/>
            <person name="Briner A.E."/>
            <person name="Felis G.E."/>
            <person name="de Vos W.M."/>
            <person name="Barrangou R."/>
            <person name="Klaenhammer T.R."/>
            <person name="Caufield P.W."/>
            <person name="Cui Y."/>
            <person name="Zhang H."/>
            <person name="O'Toole P.W."/>
        </authorList>
    </citation>
    <scope>NUCLEOTIDE SEQUENCE [LARGE SCALE GENOMIC DNA]</scope>
    <source>
        <strain evidence="2 3">DSM 21376</strain>
    </source>
</reference>
<dbReference type="Proteomes" id="UP000050961">
    <property type="component" value="Unassembled WGS sequence"/>
</dbReference>
<dbReference type="Gene3D" id="3.40.50.720">
    <property type="entry name" value="NAD(P)-binding Rossmann-like Domain"/>
    <property type="match status" value="1"/>
</dbReference>
<dbReference type="AlphaFoldDB" id="A0A023CXT0"/>
<proteinExistence type="predicted"/>
<evidence type="ECO:0000313" key="2">
    <source>
        <dbReference type="EMBL" id="KRN07681.1"/>
    </source>
</evidence>
<dbReference type="Pfam" id="PF13460">
    <property type="entry name" value="NAD_binding_10"/>
    <property type="match status" value="1"/>
</dbReference>
<evidence type="ECO:0000259" key="1">
    <source>
        <dbReference type="Pfam" id="PF13460"/>
    </source>
</evidence>
<protein>
    <recommendedName>
        <fullName evidence="1">NAD(P)-binding domain-containing protein</fullName>
    </recommendedName>
</protein>
<dbReference type="CDD" id="cd05269">
    <property type="entry name" value="TMR_SDR_a"/>
    <property type="match status" value="1"/>
</dbReference>
<dbReference type="RefSeq" id="WP_034988893.1">
    <property type="nucleotide sequence ID" value="NZ_AYZF01000002.1"/>
</dbReference>
<feature type="domain" description="NAD(P)-binding" evidence="1">
    <location>
        <begin position="7"/>
        <end position="146"/>
    </location>
</feature>